<gene>
    <name evidence="2" type="ORF">K466DRAFT_576722</name>
</gene>
<name>A0A5C3PAZ4_9APHY</name>
<sequence>MPVTFDVAQKVPSAYPIKRQPLDHLDVLREACDDQASRCRDMLQTSITRDNITNLVPRSNGFVHAALEAYGGHHHLRIRPDDVWLAILTQLSFYVNGHAEELRSYFVAHQGKKKLVVTTSGDRYSNDYASISRQFTSLIHENVVDSTLVEWILPDFTSTTWHDRTIGSMVMMSTLKAYFEYFVSIVCGIPTVTLEGEKADWEEIHRRLYRLYELGDEPSVWADMLRPILSRFVDAFDGKPDVQFWEHIAYRSTVSCGELALSGWITAFCLWSPEGKWLPWESVPAIPKQPPVPPPVVRPPWKEPVEAGGPSKGNALTRAGKRLSRAWPALLRKSGERRKVVYEPSSQKTSEHAAVEASSESAQEKPQRSLVEHGRHGGLEIDGVQYCTIPTGSIPAGYSEVDVIVDDNGEAIYCKMVAGHVAIAVSSSKPDGQLDTLSPSTHWFMFEKTSKYL</sequence>
<evidence type="ECO:0000313" key="3">
    <source>
        <dbReference type="Proteomes" id="UP000308197"/>
    </source>
</evidence>
<dbReference type="Gene3D" id="1.20.120.1060">
    <property type="match status" value="1"/>
</dbReference>
<dbReference type="InParanoid" id="A0A5C3PAZ4"/>
<organism evidence="2 3">
    <name type="scientific">Polyporus arcularius HHB13444</name>
    <dbReference type="NCBI Taxonomy" id="1314778"/>
    <lineage>
        <taxon>Eukaryota</taxon>
        <taxon>Fungi</taxon>
        <taxon>Dikarya</taxon>
        <taxon>Basidiomycota</taxon>
        <taxon>Agaricomycotina</taxon>
        <taxon>Agaricomycetes</taxon>
        <taxon>Polyporales</taxon>
        <taxon>Polyporaceae</taxon>
        <taxon>Polyporus</taxon>
    </lineage>
</organism>
<dbReference type="EMBL" id="ML211232">
    <property type="protein sequence ID" value="TFK85798.1"/>
    <property type="molecule type" value="Genomic_DNA"/>
</dbReference>
<dbReference type="STRING" id="1314778.A0A5C3PAZ4"/>
<feature type="region of interest" description="Disordered" evidence="1">
    <location>
        <begin position="338"/>
        <end position="367"/>
    </location>
</feature>
<evidence type="ECO:0000256" key="1">
    <source>
        <dbReference type="SAM" id="MobiDB-lite"/>
    </source>
</evidence>
<accession>A0A5C3PAZ4</accession>
<dbReference type="PANTHER" id="PTHR31252">
    <property type="entry name" value="DUF4419 DOMAIN-CONTAINING PROTEIN"/>
    <property type="match status" value="1"/>
</dbReference>
<proteinExistence type="predicted"/>
<reference evidence="2 3" key="1">
    <citation type="journal article" date="2019" name="Nat. Ecol. Evol.">
        <title>Megaphylogeny resolves global patterns of mushroom evolution.</title>
        <authorList>
            <person name="Varga T."/>
            <person name="Krizsan K."/>
            <person name="Foldi C."/>
            <person name="Dima B."/>
            <person name="Sanchez-Garcia M."/>
            <person name="Sanchez-Ramirez S."/>
            <person name="Szollosi G.J."/>
            <person name="Szarkandi J.G."/>
            <person name="Papp V."/>
            <person name="Albert L."/>
            <person name="Andreopoulos W."/>
            <person name="Angelini C."/>
            <person name="Antonin V."/>
            <person name="Barry K.W."/>
            <person name="Bougher N.L."/>
            <person name="Buchanan P."/>
            <person name="Buyck B."/>
            <person name="Bense V."/>
            <person name="Catcheside P."/>
            <person name="Chovatia M."/>
            <person name="Cooper J."/>
            <person name="Damon W."/>
            <person name="Desjardin D."/>
            <person name="Finy P."/>
            <person name="Geml J."/>
            <person name="Haridas S."/>
            <person name="Hughes K."/>
            <person name="Justo A."/>
            <person name="Karasinski D."/>
            <person name="Kautmanova I."/>
            <person name="Kiss B."/>
            <person name="Kocsube S."/>
            <person name="Kotiranta H."/>
            <person name="LaButti K.M."/>
            <person name="Lechner B.E."/>
            <person name="Liimatainen K."/>
            <person name="Lipzen A."/>
            <person name="Lukacs Z."/>
            <person name="Mihaltcheva S."/>
            <person name="Morgado L.N."/>
            <person name="Niskanen T."/>
            <person name="Noordeloos M.E."/>
            <person name="Ohm R.A."/>
            <person name="Ortiz-Santana B."/>
            <person name="Ovrebo C."/>
            <person name="Racz N."/>
            <person name="Riley R."/>
            <person name="Savchenko A."/>
            <person name="Shiryaev A."/>
            <person name="Soop K."/>
            <person name="Spirin V."/>
            <person name="Szebenyi C."/>
            <person name="Tomsovsky M."/>
            <person name="Tulloss R.E."/>
            <person name="Uehling J."/>
            <person name="Grigoriev I.V."/>
            <person name="Vagvolgyi C."/>
            <person name="Papp T."/>
            <person name="Martin F.M."/>
            <person name="Miettinen O."/>
            <person name="Hibbett D.S."/>
            <person name="Nagy L.G."/>
        </authorList>
    </citation>
    <scope>NUCLEOTIDE SEQUENCE [LARGE SCALE GENOMIC DNA]</scope>
    <source>
        <strain evidence="2 3">HHB13444</strain>
    </source>
</reference>
<keyword evidence="3" id="KW-1185">Reference proteome</keyword>
<dbReference type="PANTHER" id="PTHR31252:SF11">
    <property type="entry name" value="DUF4419 DOMAIN-CONTAINING PROTEIN"/>
    <property type="match status" value="1"/>
</dbReference>
<dbReference type="InterPro" id="IPR025533">
    <property type="entry name" value="DUF4419"/>
</dbReference>
<protein>
    <recommendedName>
        <fullName evidence="4">DUF4419 domain-containing protein</fullName>
    </recommendedName>
</protein>
<evidence type="ECO:0000313" key="2">
    <source>
        <dbReference type="EMBL" id="TFK85798.1"/>
    </source>
</evidence>
<feature type="region of interest" description="Disordered" evidence="1">
    <location>
        <begin position="294"/>
        <end position="316"/>
    </location>
</feature>
<dbReference type="Proteomes" id="UP000308197">
    <property type="component" value="Unassembled WGS sequence"/>
</dbReference>
<dbReference type="AlphaFoldDB" id="A0A5C3PAZ4"/>
<dbReference type="Pfam" id="PF14388">
    <property type="entry name" value="DUF4419"/>
    <property type="match status" value="2"/>
</dbReference>
<evidence type="ECO:0008006" key="4">
    <source>
        <dbReference type="Google" id="ProtNLM"/>
    </source>
</evidence>